<accession>A0A928VP23</accession>
<keyword evidence="1" id="KW-0472">Membrane</keyword>
<organism evidence="3 4">
    <name type="scientific">Romeriopsis navalis LEGE 11480</name>
    <dbReference type="NCBI Taxonomy" id="2777977"/>
    <lineage>
        <taxon>Bacteria</taxon>
        <taxon>Bacillati</taxon>
        <taxon>Cyanobacteriota</taxon>
        <taxon>Cyanophyceae</taxon>
        <taxon>Leptolyngbyales</taxon>
        <taxon>Leptolyngbyaceae</taxon>
        <taxon>Romeriopsis</taxon>
        <taxon>Romeriopsis navalis</taxon>
    </lineage>
</organism>
<dbReference type="InterPro" id="IPR036365">
    <property type="entry name" value="PGBD-like_sf"/>
</dbReference>
<evidence type="ECO:0000256" key="1">
    <source>
        <dbReference type="SAM" id="Phobius"/>
    </source>
</evidence>
<gene>
    <name evidence="3" type="ORF">IQ266_20680</name>
</gene>
<keyword evidence="4" id="KW-1185">Reference proteome</keyword>
<dbReference type="GO" id="GO:0006508">
    <property type="term" value="P:proteolysis"/>
    <property type="evidence" value="ECO:0007669"/>
    <property type="project" value="InterPro"/>
</dbReference>
<dbReference type="InterPro" id="IPR002477">
    <property type="entry name" value="Peptidoglycan-bd-like"/>
</dbReference>
<sequence>MIWEIIVTILLGTLCWMLGLRIGRLMLRKGATANDLFAGNKVVVILVLALYLGLVALAVNLPQWQGLPLHWRVYGMQVSWTIIRVLLLGACGVGYAVCWKTARNQIGYLILVGALGLVCFTGVESYFLSPIHAQLSNTLRPNGVYRQSGNSSCAPAALATLFQRWHMPQVTESVAAKHAGTSRLGTSMPQVLQAVQELDMDGVELSPTWAQMRRINRPGILAVWQFAGGRKLPHAVALMAMTADSAVIADPARGKYIRVTRSEFDRMWRNEYLPIYRPEDDDLSPSKAREYLRKLGYETTSTIDAIRTFQTDLGMTATGKLDKQTILLLTGKFIKDAPTLDEQQFLQDVLARMNCADAPELCPW</sequence>
<dbReference type="Gene3D" id="3.90.70.10">
    <property type="entry name" value="Cysteine proteinases"/>
    <property type="match status" value="1"/>
</dbReference>
<name>A0A928VP23_9CYAN</name>
<feature type="transmembrane region" description="Helical" evidence="1">
    <location>
        <begin position="106"/>
        <end position="128"/>
    </location>
</feature>
<dbReference type="Pfam" id="PF01471">
    <property type="entry name" value="PG_binding_1"/>
    <property type="match status" value="1"/>
</dbReference>
<evidence type="ECO:0000259" key="2">
    <source>
        <dbReference type="PROSITE" id="PS50990"/>
    </source>
</evidence>
<evidence type="ECO:0000313" key="3">
    <source>
        <dbReference type="EMBL" id="MBE9032158.1"/>
    </source>
</evidence>
<dbReference type="Pfam" id="PF03412">
    <property type="entry name" value="Peptidase_C39"/>
    <property type="match status" value="1"/>
</dbReference>
<dbReference type="GO" id="GO:0016020">
    <property type="term" value="C:membrane"/>
    <property type="evidence" value="ECO:0007669"/>
    <property type="project" value="InterPro"/>
</dbReference>
<keyword evidence="1" id="KW-0812">Transmembrane</keyword>
<feature type="domain" description="Peptidase C39" evidence="2">
    <location>
        <begin position="147"/>
        <end position="275"/>
    </location>
</feature>
<dbReference type="EMBL" id="JADEXQ010000091">
    <property type="protein sequence ID" value="MBE9032158.1"/>
    <property type="molecule type" value="Genomic_DNA"/>
</dbReference>
<dbReference type="RefSeq" id="WP_264326981.1">
    <property type="nucleotide sequence ID" value="NZ_JADEXQ010000091.1"/>
</dbReference>
<protein>
    <submittedName>
        <fullName evidence="3">Peptidoglycan-binding protein</fullName>
    </submittedName>
</protein>
<proteinExistence type="predicted"/>
<reference evidence="3" key="1">
    <citation type="submission" date="2020-10" db="EMBL/GenBank/DDBJ databases">
        <authorList>
            <person name="Castelo-Branco R."/>
            <person name="Eusebio N."/>
            <person name="Adriana R."/>
            <person name="Vieira A."/>
            <person name="Brugerolle De Fraissinette N."/>
            <person name="Rezende De Castro R."/>
            <person name="Schneider M.P."/>
            <person name="Vasconcelos V."/>
            <person name="Leao P.N."/>
        </authorList>
    </citation>
    <scope>NUCLEOTIDE SEQUENCE</scope>
    <source>
        <strain evidence="3">LEGE 11480</strain>
    </source>
</reference>
<dbReference type="PROSITE" id="PS50990">
    <property type="entry name" value="PEPTIDASE_C39"/>
    <property type="match status" value="1"/>
</dbReference>
<evidence type="ECO:0000313" key="4">
    <source>
        <dbReference type="Proteomes" id="UP000625316"/>
    </source>
</evidence>
<dbReference type="AlphaFoldDB" id="A0A928VP23"/>
<feature type="transmembrane region" description="Helical" evidence="1">
    <location>
        <begin position="81"/>
        <end position="99"/>
    </location>
</feature>
<keyword evidence="1" id="KW-1133">Transmembrane helix</keyword>
<dbReference type="GO" id="GO:0005524">
    <property type="term" value="F:ATP binding"/>
    <property type="evidence" value="ECO:0007669"/>
    <property type="project" value="InterPro"/>
</dbReference>
<feature type="transmembrane region" description="Helical" evidence="1">
    <location>
        <begin position="42"/>
        <end position="61"/>
    </location>
</feature>
<feature type="transmembrane region" description="Helical" evidence="1">
    <location>
        <begin position="6"/>
        <end position="22"/>
    </location>
</feature>
<dbReference type="InterPro" id="IPR005074">
    <property type="entry name" value="Peptidase_C39"/>
</dbReference>
<dbReference type="Proteomes" id="UP000625316">
    <property type="component" value="Unassembled WGS sequence"/>
</dbReference>
<comment type="caution">
    <text evidence="3">The sequence shown here is derived from an EMBL/GenBank/DDBJ whole genome shotgun (WGS) entry which is preliminary data.</text>
</comment>
<dbReference type="SUPFAM" id="SSF47090">
    <property type="entry name" value="PGBD-like"/>
    <property type="match status" value="1"/>
</dbReference>
<dbReference type="GO" id="GO:0008233">
    <property type="term" value="F:peptidase activity"/>
    <property type="evidence" value="ECO:0007669"/>
    <property type="project" value="InterPro"/>
</dbReference>